<comment type="caution">
    <text evidence="1">The sequence shown here is derived from an EMBL/GenBank/DDBJ whole genome shotgun (WGS) entry which is preliminary data.</text>
</comment>
<proteinExistence type="predicted"/>
<reference evidence="1 2" key="1">
    <citation type="submission" date="2020-04" db="EMBL/GenBank/DDBJ databases">
        <title>Gordonia sp. nov. TBRC 11910.</title>
        <authorList>
            <person name="Suriyachadkun C."/>
        </authorList>
    </citation>
    <scope>NUCLEOTIDE SEQUENCE [LARGE SCALE GENOMIC DNA]</scope>
    <source>
        <strain evidence="1 2">TBRC 11910</strain>
    </source>
</reference>
<evidence type="ECO:0000313" key="2">
    <source>
        <dbReference type="Proteomes" id="UP000550729"/>
    </source>
</evidence>
<dbReference type="Proteomes" id="UP000550729">
    <property type="component" value="Unassembled WGS sequence"/>
</dbReference>
<name>A0A848L1E1_9ACTN</name>
<sequence>MKLTVAAAHARFAANLHGVLCTTHPDRGADPQPVVYTVSDDGYVGIPIDSVKPKTSTRLKREQNLAADPRATLLVEHWEIEDWSRLWWVKAQLSYLPGPERTVVDDLAERLSRTVPQYADRPFHRILVFGVVGVTGWSGADG</sequence>
<protein>
    <recommendedName>
        <fullName evidence="3">PPOX class F420-dependent enzyme</fullName>
    </recommendedName>
</protein>
<dbReference type="RefSeq" id="WP_170197197.1">
    <property type="nucleotide sequence ID" value="NZ_JABBNB010000039.1"/>
</dbReference>
<dbReference type="SUPFAM" id="SSF50475">
    <property type="entry name" value="FMN-binding split barrel"/>
    <property type="match status" value="1"/>
</dbReference>
<dbReference type="EMBL" id="JABBNB010000039">
    <property type="protein sequence ID" value="NMO04694.1"/>
    <property type="molecule type" value="Genomic_DNA"/>
</dbReference>
<dbReference type="Gene3D" id="2.30.110.10">
    <property type="entry name" value="Electron Transport, Fmn-binding Protein, Chain A"/>
    <property type="match status" value="1"/>
</dbReference>
<dbReference type="AlphaFoldDB" id="A0A848L1E1"/>
<gene>
    <name evidence="1" type="ORF">HH308_26075</name>
</gene>
<keyword evidence="2" id="KW-1185">Reference proteome</keyword>
<accession>A0A848L1E1</accession>
<dbReference type="InterPro" id="IPR012349">
    <property type="entry name" value="Split_barrel_FMN-bd"/>
</dbReference>
<evidence type="ECO:0000313" key="1">
    <source>
        <dbReference type="EMBL" id="NMO04694.1"/>
    </source>
</evidence>
<evidence type="ECO:0008006" key="3">
    <source>
        <dbReference type="Google" id="ProtNLM"/>
    </source>
</evidence>
<organism evidence="1 2">
    <name type="scientific">Gordonia asplenii</name>
    <dbReference type="NCBI Taxonomy" id="2725283"/>
    <lineage>
        <taxon>Bacteria</taxon>
        <taxon>Bacillati</taxon>
        <taxon>Actinomycetota</taxon>
        <taxon>Actinomycetes</taxon>
        <taxon>Mycobacteriales</taxon>
        <taxon>Gordoniaceae</taxon>
        <taxon>Gordonia</taxon>
    </lineage>
</organism>